<dbReference type="InterPro" id="IPR050637">
    <property type="entry name" value="NLRP_innate_immun_reg"/>
</dbReference>
<evidence type="ECO:0000256" key="3">
    <source>
        <dbReference type="ARBA" id="ARBA00022737"/>
    </source>
</evidence>
<dbReference type="Ensembl" id="ENSCPBT00000042801.1">
    <property type="protein sequence ID" value="ENSCPBP00000036497.1"/>
    <property type="gene ID" value="ENSCPBG00000025344.1"/>
</dbReference>
<protein>
    <submittedName>
        <fullName evidence="5">Uncharacterized protein</fullName>
    </submittedName>
</protein>
<organism evidence="5 6">
    <name type="scientific">Chrysemys picta bellii</name>
    <name type="common">Western painted turtle</name>
    <name type="synonym">Emys bellii</name>
    <dbReference type="NCBI Taxonomy" id="8478"/>
    <lineage>
        <taxon>Eukaryota</taxon>
        <taxon>Metazoa</taxon>
        <taxon>Chordata</taxon>
        <taxon>Craniata</taxon>
        <taxon>Vertebrata</taxon>
        <taxon>Euteleostomi</taxon>
        <taxon>Archelosauria</taxon>
        <taxon>Testudinata</taxon>
        <taxon>Testudines</taxon>
        <taxon>Cryptodira</taxon>
        <taxon>Durocryptodira</taxon>
        <taxon>Testudinoidea</taxon>
        <taxon>Emydidae</taxon>
        <taxon>Chrysemys</taxon>
    </lineage>
</organism>
<dbReference type="Proteomes" id="UP000694380">
    <property type="component" value="Chromosome 3"/>
</dbReference>
<evidence type="ECO:0000313" key="5">
    <source>
        <dbReference type="Ensembl" id="ENSCPBP00000036497.1"/>
    </source>
</evidence>
<dbReference type="Pfam" id="PF13516">
    <property type="entry name" value="LRR_6"/>
    <property type="match status" value="1"/>
</dbReference>
<keyword evidence="3" id="KW-0677">Repeat</keyword>
<dbReference type="GeneTree" id="ENSGT00950000185068"/>
<keyword evidence="6" id="KW-1185">Reference proteome</keyword>
<dbReference type="InterPro" id="IPR032675">
    <property type="entry name" value="LRR_dom_sf"/>
</dbReference>
<dbReference type="PANTHER" id="PTHR45690">
    <property type="entry name" value="NACHT, LRR AND PYD DOMAINS-CONTAINING PROTEIN 12"/>
    <property type="match status" value="1"/>
</dbReference>
<name>A0A8C3PE94_CHRPI</name>
<dbReference type="Gene3D" id="3.80.10.10">
    <property type="entry name" value="Ribonuclease Inhibitor"/>
    <property type="match status" value="1"/>
</dbReference>
<dbReference type="PANTHER" id="PTHR45690:SF19">
    <property type="entry name" value="NACHT, LRR AND PYD DOMAINS-CONTAINING PROTEIN 3"/>
    <property type="match status" value="1"/>
</dbReference>
<sequence>MIPIHALIPLLCLSLSCRLWECGVTATGCGDLAAVLRTSQSLTELQLRGNNLGDAGVRLLCEGLKHPNCKLQKLE</sequence>
<evidence type="ECO:0000256" key="1">
    <source>
        <dbReference type="ARBA" id="ARBA00004496"/>
    </source>
</evidence>
<dbReference type="SMART" id="SM00368">
    <property type="entry name" value="LRR_RI"/>
    <property type="match status" value="1"/>
</dbReference>
<dbReference type="OMA" id="ASCRDIC"/>
<evidence type="ECO:0000256" key="4">
    <source>
        <dbReference type="SAM" id="SignalP"/>
    </source>
</evidence>
<accession>A0A8C3PE94</accession>
<reference evidence="5" key="2">
    <citation type="submission" date="2025-08" db="UniProtKB">
        <authorList>
            <consortium name="Ensembl"/>
        </authorList>
    </citation>
    <scope>IDENTIFICATION</scope>
</reference>
<keyword evidence="4" id="KW-0732">Signal</keyword>
<reference evidence="5" key="3">
    <citation type="submission" date="2025-09" db="UniProtKB">
        <authorList>
            <consortium name="Ensembl"/>
        </authorList>
    </citation>
    <scope>IDENTIFICATION</scope>
</reference>
<dbReference type="SUPFAM" id="SSF52047">
    <property type="entry name" value="RNI-like"/>
    <property type="match status" value="1"/>
</dbReference>
<feature type="signal peptide" evidence="4">
    <location>
        <begin position="1"/>
        <end position="22"/>
    </location>
</feature>
<evidence type="ECO:0000256" key="2">
    <source>
        <dbReference type="ARBA" id="ARBA00022490"/>
    </source>
</evidence>
<feature type="chain" id="PRO_5034397896" evidence="4">
    <location>
        <begin position="23"/>
        <end position="75"/>
    </location>
</feature>
<evidence type="ECO:0000313" key="6">
    <source>
        <dbReference type="Proteomes" id="UP000694380"/>
    </source>
</evidence>
<reference evidence="5" key="1">
    <citation type="journal article" date="2015" name="Genome Biol. Evol.">
        <title>Physical Mapping and Refinement of the Painted Turtle Genome (Chrysemys picta) Inform Amniote Genome Evolution and Challenge Turtle-Bird Chromosomal Conservation.</title>
        <authorList>
            <person name="Badenhorst D."/>
            <person name="Hillier L.W."/>
            <person name="Literman R."/>
            <person name="Montiel E.E."/>
            <person name="Radhakrishnan S."/>
            <person name="Shen Y."/>
            <person name="Minx P."/>
            <person name="Janes D.E."/>
            <person name="Warren W.C."/>
            <person name="Edwards S.V."/>
            <person name="Valenzuela N."/>
        </authorList>
    </citation>
    <scope>NUCLEOTIDE SEQUENCE [LARGE SCALE GENOMIC DNA]</scope>
</reference>
<proteinExistence type="predicted"/>
<keyword evidence="2" id="KW-0963">Cytoplasm</keyword>
<comment type="subcellular location">
    <subcellularLocation>
        <location evidence="1">Cytoplasm</location>
    </subcellularLocation>
</comment>
<dbReference type="InterPro" id="IPR001611">
    <property type="entry name" value="Leu-rich_rpt"/>
</dbReference>
<dbReference type="AlphaFoldDB" id="A0A8C3PE94"/>
<dbReference type="GO" id="GO:0005737">
    <property type="term" value="C:cytoplasm"/>
    <property type="evidence" value="ECO:0007669"/>
    <property type="project" value="UniProtKB-SubCell"/>
</dbReference>